<comment type="caution">
    <text evidence="2">The sequence shown here is derived from an EMBL/GenBank/DDBJ whole genome shotgun (WGS) entry which is preliminary data.</text>
</comment>
<gene>
    <name evidence="2" type="ORF">KI387_025409</name>
</gene>
<dbReference type="GO" id="GO:0010212">
    <property type="term" value="P:response to ionizing radiation"/>
    <property type="evidence" value="ECO:0007669"/>
    <property type="project" value="InterPro"/>
</dbReference>
<dbReference type="PANTHER" id="PTHR21556">
    <property type="entry name" value="TRESLIN"/>
    <property type="match status" value="1"/>
</dbReference>
<accession>A0AA38FU44</accession>
<dbReference type="AlphaFoldDB" id="A0AA38FU44"/>
<dbReference type="Proteomes" id="UP000824469">
    <property type="component" value="Unassembled WGS sequence"/>
</dbReference>
<organism evidence="2 3">
    <name type="scientific">Taxus chinensis</name>
    <name type="common">Chinese yew</name>
    <name type="synonym">Taxus wallichiana var. chinensis</name>
    <dbReference type="NCBI Taxonomy" id="29808"/>
    <lineage>
        <taxon>Eukaryota</taxon>
        <taxon>Viridiplantae</taxon>
        <taxon>Streptophyta</taxon>
        <taxon>Embryophyta</taxon>
        <taxon>Tracheophyta</taxon>
        <taxon>Spermatophyta</taxon>
        <taxon>Pinopsida</taxon>
        <taxon>Pinidae</taxon>
        <taxon>Conifers II</taxon>
        <taxon>Cupressales</taxon>
        <taxon>Taxaceae</taxon>
        <taxon>Taxus</taxon>
    </lineage>
</organism>
<evidence type="ECO:0000313" key="3">
    <source>
        <dbReference type="Proteomes" id="UP000824469"/>
    </source>
</evidence>
<dbReference type="GO" id="GO:0006260">
    <property type="term" value="P:DNA replication"/>
    <property type="evidence" value="ECO:0007669"/>
    <property type="project" value="InterPro"/>
</dbReference>
<dbReference type="GO" id="GO:0003682">
    <property type="term" value="F:chromatin binding"/>
    <property type="evidence" value="ECO:0007669"/>
    <property type="project" value="TreeGrafter"/>
</dbReference>
<dbReference type="GO" id="GO:0030174">
    <property type="term" value="P:regulation of DNA-templated DNA replication initiation"/>
    <property type="evidence" value="ECO:0007669"/>
    <property type="project" value="TreeGrafter"/>
</dbReference>
<name>A0AA38FU44_TAXCH</name>
<reference evidence="2 3" key="1">
    <citation type="journal article" date="2021" name="Nat. Plants">
        <title>The Taxus genome provides insights into paclitaxel biosynthesis.</title>
        <authorList>
            <person name="Xiong X."/>
            <person name="Gou J."/>
            <person name="Liao Q."/>
            <person name="Li Y."/>
            <person name="Zhou Q."/>
            <person name="Bi G."/>
            <person name="Li C."/>
            <person name="Du R."/>
            <person name="Wang X."/>
            <person name="Sun T."/>
            <person name="Guo L."/>
            <person name="Liang H."/>
            <person name="Lu P."/>
            <person name="Wu Y."/>
            <person name="Zhang Z."/>
            <person name="Ro D.K."/>
            <person name="Shang Y."/>
            <person name="Huang S."/>
            <person name="Yan J."/>
        </authorList>
    </citation>
    <scope>NUCLEOTIDE SEQUENCE [LARGE SCALE GENOMIC DNA]</scope>
    <source>
        <strain evidence="2">Ta-2019</strain>
    </source>
</reference>
<dbReference type="InterPro" id="IPR026153">
    <property type="entry name" value="Treslin"/>
</dbReference>
<keyword evidence="3" id="KW-1185">Reference proteome</keyword>
<evidence type="ECO:0000313" key="2">
    <source>
        <dbReference type="EMBL" id="KAH9310374.1"/>
    </source>
</evidence>
<dbReference type="PANTHER" id="PTHR21556:SF2">
    <property type="entry name" value="TRESLIN"/>
    <property type="match status" value="1"/>
</dbReference>
<feature type="non-terminal residue" evidence="2">
    <location>
        <position position="770"/>
    </location>
</feature>
<protein>
    <submittedName>
        <fullName evidence="2">Uncharacterized protein</fullName>
    </submittedName>
</protein>
<dbReference type="GO" id="GO:0005634">
    <property type="term" value="C:nucleus"/>
    <property type="evidence" value="ECO:0007669"/>
    <property type="project" value="InterPro"/>
</dbReference>
<dbReference type="GO" id="GO:0007095">
    <property type="term" value="P:mitotic G2 DNA damage checkpoint signaling"/>
    <property type="evidence" value="ECO:0007669"/>
    <property type="project" value="TreeGrafter"/>
</dbReference>
<evidence type="ECO:0000256" key="1">
    <source>
        <dbReference type="SAM" id="MobiDB-lite"/>
    </source>
</evidence>
<feature type="region of interest" description="Disordered" evidence="1">
    <location>
        <begin position="747"/>
        <end position="770"/>
    </location>
</feature>
<dbReference type="EMBL" id="JAHRHJ020000006">
    <property type="protein sequence ID" value="KAH9310374.1"/>
    <property type="molecule type" value="Genomic_DNA"/>
</dbReference>
<proteinExistence type="predicted"/>
<sequence length="770" mass="88202">MTNEVERIIIMVDIRDLKHIHNPMNRKLYLAAIKDCICKLLENNKRGNGTVWAFKLLDSSMWPYRSRSYIEQTVGKWAGHVHFEPTTQTDAFFSALKSLATANFGALCCPDLVHGGRLHFISRSMLELVNDYIWEPQICMDMDTKKYDNPIPCSKNLVVLFSPFPWTRNGFRDFLMEDKPRAVLAASSFEEDLWDFFCMKLRSVKEEFKSRDIHCCWIDIPPIYPAQEVIECEINPEQVIEAFKTMQWSFQTMDTLIVASLSVPFQLIWPTIVYSSNMFPPLRFRNCGEVFLEVKGIDGKPVRGRVCKVQCIDLEKNNLDFVEGSKICMDHLGGLDLSTINPKDSYLILSESGKDDRRRILNSSNVKIRVDEIFRKDKCPDLSSVISECVMIRNLIPNAIHCQEVEEDFEGIGDEMLERLQQKHGEFVRGKPAWQLLLAYLSRQKCMALVTVNGFLSSAILDPFTVHSAFFYVLKSNVQLTIACISSTNNNVEVHCDVEENVDNCLQVCKENHEAISKEKVKSGIHKTKRVSTTYNLDCTRNSKILKGSDLNINKCITWESLYSAIVWGLCKEDQSNVDHSRTIKLESRYVKSSQNSKILRLLNCWFNQNSKKLDVDHNIQMKIQEEEKLMEPTRIESEPLWDEGEGESYISTKSEDVNLILSSADAETFIGSLDEKIQHGISNMEVDLGALAKRLVEILVQILEAQCMEMEKSDDVEKPSMFEQLKKLLLKNPKELASKYKGCLLPLSTPQPRHSDLVPASYTSEDKVR</sequence>
<dbReference type="GO" id="GO:0033314">
    <property type="term" value="P:mitotic DNA replication checkpoint signaling"/>
    <property type="evidence" value="ECO:0007669"/>
    <property type="project" value="InterPro"/>
</dbReference>